<reference evidence="1 2" key="1">
    <citation type="submission" date="2019-03" db="EMBL/GenBank/DDBJ databases">
        <title>Genomic Encyclopedia of Type Strains, Phase III (KMG-III): the genomes of soil and plant-associated and newly described type strains.</title>
        <authorList>
            <person name="Whitman W."/>
        </authorList>
    </citation>
    <scope>NUCLEOTIDE SEQUENCE [LARGE SCALE GENOMIC DNA]</scope>
    <source>
        <strain evidence="1 2">LMG 29544</strain>
    </source>
</reference>
<dbReference type="RefSeq" id="WP_134197576.1">
    <property type="nucleotide sequence ID" value="NZ_JBHLUW010000003.1"/>
</dbReference>
<name>A0A4R8KNQ3_9BURK</name>
<dbReference type="Proteomes" id="UP000295509">
    <property type="component" value="Unassembled WGS sequence"/>
</dbReference>
<dbReference type="OrthoDB" id="9553841at2"/>
<comment type="caution">
    <text evidence="1">The sequence shown here is derived from an EMBL/GenBank/DDBJ whole genome shotgun (WGS) entry which is preliminary data.</text>
</comment>
<keyword evidence="2" id="KW-1185">Reference proteome</keyword>
<gene>
    <name evidence="1" type="ORF">BX592_1542</name>
</gene>
<dbReference type="AlphaFoldDB" id="A0A4R8KNQ3"/>
<protein>
    <submittedName>
        <fullName evidence="1">Uncharacterized protein</fullName>
    </submittedName>
</protein>
<evidence type="ECO:0000313" key="1">
    <source>
        <dbReference type="EMBL" id="TDY31247.1"/>
    </source>
</evidence>
<accession>A0A4R8KNQ3</accession>
<evidence type="ECO:0000313" key="2">
    <source>
        <dbReference type="Proteomes" id="UP000295509"/>
    </source>
</evidence>
<sequence>MTKSGSVTDFHFIDRFPGYDKVNNPSRRTVAELTPLAIAWRDGGMQKDIQSTAGICGVPLADGSGIAVVEGPYDSSVNKAYLVNADGSLRAKVALAASIGQAMFYDVFYVDGSLTFLAATSNRDVQIWVNERDGTVRRVSEFR</sequence>
<dbReference type="EMBL" id="SORE01000054">
    <property type="protein sequence ID" value="TDY31247.1"/>
    <property type="molecule type" value="Genomic_DNA"/>
</dbReference>
<organism evidence="1 2">
    <name type="scientific">Paraburkholderia rhizosphaerae</name>
    <dbReference type="NCBI Taxonomy" id="480658"/>
    <lineage>
        <taxon>Bacteria</taxon>
        <taxon>Pseudomonadati</taxon>
        <taxon>Pseudomonadota</taxon>
        <taxon>Betaproteobacteria</taxon>
        <taxon>Burkholderiales</taxon>
        <taxon>Burkholderiaceae</taxon>
        <taxon>Paraburkholderia</taxon>
    </lineage>
</organism>
<proteinExistence type="predicted"/>